<dbReference type="PIRSF" id="PIRSF039099">
    <property type="entry name" value="APP-BP1"/>
    <property type="match status" value="1"/>
</dbReference>
<dbReference type="InterPro" id="IPR000594">
    <property type="entry name" value="ThiF_NAD_FAD-bd"/>
</dbReference>
<evidence type="ECO:0000259" key="6">
    <source>
        <dbReference type="Pfam" id="PF00899"/>
    </source>
</evidence>
<keyword evidence="8" id="KW-1185">Reference proteome</keyword>
<comment type="similarity">
    <text evidence="2">Belongs to the ubiquitin-activating E1 family. ULA1 subfamily.</text>
</comment>
<protein>
    <recommendedName>
        <fullName evidence="3">NEDD8-activating enzyme E1 regulatory subunit</fullName>
    </recommendedName>
</protein>
<dbReference type="OrthoDB" id="1708823at2759"/>
<dbReference type="Proteomes" id="UP000699462">
    <property type="component" value="Unassembled WGS sequence"/>
</dbReference>
<comment type="pathway">
    <text evidence="1">Protein modification; protein neddylation.</text>
</comment>
<reference evidence="7 8" key="1">
    <citation type="submission" date="2019-07" db="EMBL/GenBank/DDBJ databases">
        <title>Annotation for the trematode Paragonimus westermani.</title>
        <authorList>
            <person name="Choi Y.-J."/>
        </authorList>
    </citation>
    <scope>NUCLEOTIDE SEQUENCE [LARGE SCALE GENOMIC DNA]</scope>
    <source>
        <strain evidence="7">180907_Pwestermani</strain>
    </source>
</reference>
<dbReference type="SUPFAM" id="SSF69572">
    <property type="entry name" value="Activating enzymes of the ubiquitin-like proteins"/>
    <property type="match status" value="1"/>
</dbReference>
<dbReference type="PANTHER" id="PTHR10953:SF29">
    <property type="entry name" value="NEDD8-ACTIVATING ENZYME E1 REGULATORY SUBUNIT"/>
    <property type="match status" value="1"/>
</dbReference>
<evidence type="ECO:0000256" key="2">
    <source>
        <dbReference type="ARBA" id="ARBA00006868"/>
    </source>
</evidence>
<accession>A0A8T0DYF3</accession>
<dbReference type="InterPro" id="IPR035985">
    <property type="entry name" value="Ubiquitin-activating_enz"/>
</dbReference>
<evidence type="ECO:0000313" key="8">
    <source>
        <dbReference type="Proteomes" id="UP000699462"/>
    </source>
</evidence>
<feature type="region of interest" description="Disordered" evidence="5">
    <location>
        <begin position="527"/>
        <end position="549"/>
    </location>
</feature>
<dbReference type="GO" id="GO:0045116">
    <property type="term" value="P:protein neddylation"/>
    <property type="evidence" value="ECO:0007669"/>
    <property type="project" value="InterPro"/>
</dbReference>
<evidence type="ECO:0000313" key="7">
    <source>
        <dbReference type="EMBL" id="KAF8571737.1"/>
    </source>
</evidence>
<dbReference type="InterPro" id="IPR045886">
    <property type="entry name" value="ThiF/MoeB/HesA"/>
</dbReference>
<evidence type="ECO:0000256" key="5">
    <source>
        <dbReference type="SAM" id="MobiDB-lite"/>
    </source>
</evidence>
<dbReference type="PANTHER" id="PTHR10953">
    <property type="entry name" value="UBIQUITIN-ACTIVATING ENZYME E1"/>
    <property type="match status" value="1"/>
</dbReference>
<feature type="domain" description="THIF-type NAD/FAD binding fold" evidence="6">
    <location>
        <begin position="11"/>
        <end position="630"/>
    </location>
</feature>
<evidence type="ECO:0000256" key="1">
    <source>
        <dbReference type="ARBA" id="ARBA00005032"/>
    </source>
</evidence>
<dbReference type="Gene3D" id="3.40.50.720">
    <property type="entry name" value="NAD(P)-binding Rossmann-like Domain"/>
    <property type="match status" value="2"/>
</dbReference>
<keyword evidence="4" id="KW-0833">Ubl conjugation pathway</keyword>
<dbReference type="AlphaFoldDB" id="A0A8T0DYF3"/>
<evidence type="ECO:0000256" key="4">
    <source>
        <dbReference type="ARBA" id="ARBA00022786"/>
    </source>
</evidence>
<comment type="caution">
    <text evidence="7">The sequence shown here is derived from an EMBL/GenBank/DDBJ whole genome shotgun (WGS) entry which is preliminary data.</text>
</comment>
<gene>
    <name evidence="7" type="ORF">P879_02748</name>
</gene>
<dbReference type="Pfam" id="PF00899">
    <property type="entry name" value="ThiF"/>
    <property type="match status" value="1"/>
</dbReference>
<proteinExistence type="inferred from homology"/>
<evidence type="ECO:0000256" key="3">
    <source>
        <dbReference type="ARBA" id="ARBA00015407"/>
    </source>
</evidence>
<dbReference type="GO" id="GO:0005737">
    <property type="term" value="C:cytoplasm"/>
    <property type="evidence" value="ECO:0007669"/>
    <property type="project" value="TreeGrafter"/>
</dbReference>
<organism evidence="7 8">
    <name type="scientific">Paragonimus westermani</name>
    <dbReference type="NCBI Taxonomy" id="34504"/>
    <lineage>
        <taxon>Eukaryota</taxon>
        <taxon>Metazoa</taxon>
        <taxon>Spiralia</taxon>
        <taxon>Lophotrochozoa</taxon>
        <taxon>Platyhelminthes</taxon>
        <taxon>Trematoda</taxon>
        <taxon>Digenea</taxon>
        <taxon>Plagiorchiida</taxon>
        <taxon>Troglotremata</taxon>
        <taxon>Troglotrematidae</taxon>
        <taxon>Paragonimus</taxon>
    </lineage>
</organism>
<name>A0A8T0DYF3_9TREM</name>
<dbReference type="GO" id="GO:0019781">
    <property type="term" value="F:NEDD8 activating enzyme activity"/>
    <property type="evidence" value="ECO:0007669"/>
    <property type="project" value="InterPro"/>
</dbReference>
<dbReference type="EMBL" id="JTDF01000351">
    <property type="protein sequence ID" value="KAF8571737.1"/>
    <property type="molecule type" value="Genomic_DNA"/>
</dbReference>
<dbReference type="InterPro" id="IPR030667">
    <property type="entry name" value="APP-BP1"/>
</dbReference>
<sequence length="637" mass="71306">MISQVAREQRYDRQLRLWGDHGQFAIENAKVCLIRSGAIGAEILKNLVLPGTFFPTSHHLVTGIGSFTIVDNSMVCEEDLGCKYDVGLTRLSVIVFSCLNMTSTKYPKAKVVTEYLLELNEAVNGNYVIEDFADLIENDPHFFLGFSIIIVTDAREWLLIRLSRILQASSIPLVICFSVGVIGYLRVSATEHVIVESHPDSTRPDVRLDLPPAGLVEMANEIVLETLSAEQLSRVPWLIVVHVFVQKFIEKYGHFPQNHKEKLDLRQMIHRAGVDLTNGLREREPNLESSFTLENFQEACRAVNTAVCPTEIPTDVRDLLDDDRCTNAAVMFPSANGTTHAPPKSSTAIRATPYRQSGCQATVHCAIPSTTTFWRLVCALKDFVQHEGEGQLPVRGSLPDMTSDSKRYLRLLSIYRERFEWAVERLSSRLTQAIKNAAFLRVVRCRSFEEEMKLSPARSEDLVLTFTVRFVHAHTPDPALIPTSEDNDAMLWYLVLRGACSFLSETGRWPGSPVPYTTPYKPGRSPLSPSYVQPEVGDGNSPHGSPDETHVIETDLPAFHSHLRRVLQAFGIAPSRVSLDYVNEFCRFGGGELHSVVAFMGGVVAQEVIKLITHQFVPITKPLIYNAITQRTELVDF</sequence>